<evidence type="ECO:0000259" key="4">
    <source>
        <dbReference type="Pfam" id="PF13407"/>
    </source>
</evidence>
<evidence type="ECO:0000256" key="2">
    <source>
        <dbReference type="SAM" id="MobiDB-lite"/>
    </source>
</evidence>
<feature type="domain" description="Periplasmic binding protein" evidence="4">
    <location>
        <begin position="59"/>
        <end position="319"/>
    </location>
</feature>
<keyword evidence="3" id="KW-0732">Signal</keyword>
<keyword evidence="6" id="KW-1185">Reference proteome</keyword>
<dbReference type="PROSITE" id="PS51257">
    <property type="entry name" value="PROKAR_LIPOPROTEIN"/>
    <property type="match status" value="1"/>
</dbReference>
<accession>A0A926HVG3</accession>
<dbReference type="PANTHER" id="PTHR30036">
    <property type="entry name" value="D-XYLOSE-BINDING PERIPLASMIC PROTEIN"/>
    <property type="match status" value="1"/>
</dbReference>
<feature type="compositionally biased region" description="Low complexity" evidence="2">
    <location>
        <begin position="26"/>
        <end position="43"/>
    </location>
</feature>
<feature type="chain" id="PRO_5039533400" evidence="3">
    <location>
        <begin position="20"/>
        <end position="360"/>
    </location>
</feature>
<dbReference type="CDD" id="cd01536">
    <property type="entry name" value="PBP1_ABC_sugar_binding-like"/>
    <property type="match status" value="1"/>
</dbReference>
<sequence length="360" mass="39354">MKRYLALLLAILMVLSLVACTQEQSPDPGTTNPGTTNPGTTDPGTDEPGEKKFKLGLSFASLDALYFQAQKERAEQAAEELGFDLVVTVADNDSAKQLQQCENLLTQNVDALLCVPVDNAAIVSVVDSCKAKNVPYIAVARMPAEMENVTFGAQGENYTRAIESAKLIRQVADDMGKTGTIKVIEMIGNMTDQAAVERHEGFNDAAAEYNLEIVGTVNTEWDTEKAYNRFNDLLQVVKEFDAVYMPSDMLISGCFSVLDKEGLFYPVGDPNHIIVCGTDADAYAISEIYKGNLDFSVAADAFDVIMTSIETTLEILEGNMPDEQIHIVPTSCVATWNVKEIVENKSTWGTLNLDEYLDLD</sequence>
<evidence type="ECO:0000313" key="6">
    <source>
        <dbReference type="Proteomes" id="UP000620366"/>
    </source>
</evidence>
<dbReference type="RefSeq" id="WP_249301051.1">
    <property type="nucleotide sequence ID" value="NZ_JACRSP010000004.1"/>
</dbReference>
<evidence type="ECO:0000256" key="3">
    <source>
        <dbReference type="SAM" id="SignalP"/>
    </source>
</evidence>
<organism evidence="5 6">
    <name type="scientific">Feifania hominis</name>
    <dbReference type="NCBI Taxonomy" id="2763660"/>
    <lineage>
        <taxon>Bacteria</taxon>
        <taxon>Bacillati</taxon>
        <taxon>Bacillota</taxon>
        <taxon>Clostridia</taxon>
        <taxon>Eubacteriales</taxon>
        <taxon>Feifaniaceae</taxon>
        <taxon>Feifania</taxon>
    </lineage>
</organism>
<evidence type="ECO:0000256" key="1">
    <source>
        <dbReference type="ARBA" id="ARBA00004196"/>
    </source>
</evidence>
<reference evidence="5" key="1">
    <citation type="submission" date="2020-08" db="EMBL/GenBank/DDBJ databases">
        <title>Genome public.</title>
        <authorList>
            <person name="Liu C."/>
            <person name="Sun Q."/>
        </authorList>
    </citation>
    <scope>NUCLEOTIDE SEQUENCE</scope>
    <source>
        <strain evidence="5">BX7</strain>
    </source>
</reference>
<protein>
    <submittedName>
        <fullName evidence="5">Sugar ABC transporter substrate-binding protein</fullName>
    </submittedName>
</protein>
<dbReference type="GO" id="GO:0030246">
    <property type="term" value="F:carbohydrate binding"/>
    <property type="evidence" value="ECO:0007669"/>
    <property type="project" value="TreeGrafter"/>
</dbReference>
<dbReference type="Pfam" id="PF13407">
    <property type="entry name" value="Peripla_BP_4"/>
    <property type="match status" value="1"/>
</dbReference>
<comment type="subcellular location">
    <subcellularLocation>
        <location evidence="1">Cell envelope</location>
    </subcellularLocation>
</comment>
<comment type="caution">
    <text evidence="5">The sequence shown here is derived from an EMBL/GenBank/DDBJ whole genome shotgun (WGS) entry which is preliminary data.</text>
</comment>
<dbReference type="InterPro" id="IPR050555">
    <property type="entry name" value="Bact_Solute-Bind_Prot2"/>
</dbReference>
<dbReference type="Proteomes" id="UP000620366">
    <property type="component" value="Unassembled WGS sequence"/>
</dbReference>
<dbReference type="SUPFAM" id="SSF53822">
    <property type="entry name" value="Periplasmic binding protein-like I"/>
    <property type="match status" value="1"/>
</dbReference>
<evidence type="ECO:0000313" key="5">
    <source>
        <dbReference type="EMBL" id="MBC8536960.1"/>
    </source>
</evidence>
<proteinExistence type="predicted"/>
<dbReference type="AlphaFoldDB" id="A0A926HVG3"/>
<dbReference type="GO" id="GO:0030288">
    <property type="term" value="C:outer membrane-bounded periplasmic space"/>
    <property type="evidence" value="ECO:0007669"/>
    <property type="project" value="TreeGrafter"/>
</dbReference>
<dbReference type="InterPro" id="IPR028082">
    <property type="entry name" value="Peripla_BP_I"/>
</dbReference>
<dbReference type="Gene3D" id="3.40.50.2300">
    <property type="match status" value="2"/>
</dbReference>
<feature type="region of interest" description="Disordered" evidence="2">
    <location>
        <begin position="23"/>
        <end position="49"/>
    </location>
</feature>
<feature type="signal peptide" evidence="3">
    <location>
        <begin position="1"/>
        <end position="19"/>
    </location>
</feature>
<name>A0A926HVG3_9FIRM</name>
<dbReference type="EMBL" id="JACRSP010000004">
    <property type="protein sequence ID" value="MBC8536960.1"/>
    <property type="molecule type" value="Genomic_DNA"/>
</dbReference>
<gene>
    <name evidence="5" type="ORF">H8695_09705</name>
</gene>
<dbReference type="InterPro" id="IPR025997">
    <property type="entry name" value="SBP_2_dom"/>
</dbReference>